<evidence type="ECO:0000256" key="5">
    <source>
        <dbReference type="ARBA" id="ARBA00023002"/>
    </source>
</evidence>
<feature type="region of interest" description="Disordered" evidence="6">
    <location>
        <begin position="425"/>
        <end position="447"/>
    </location>
</feature>
<evidence type="ECO:0000256" key="1">
    <source>
        <dbReference type="ARBA" id="ARBA00001974"/>
    </source>
</evidence>
<name>A0AB39TWB4_9ACTN</name>
<keyword evidence="4" id="KW-0274">FAD</keyword>
<dbReference type="Gene3D" id="1.20.140.10">
    <property type="entry name" value="Butyryl-CoA Dehydrogenase, subunit A, domain 3"/>
    <property type="match status" value="2"/>
</dbReference>
<dbReference type="GO" id="GO:0033540">
    <property type="term" value="P:fatty acid beta-oxidation using acyl-CoA oxidase"/>
    <property type="evidence" value="ECO:0007669"/>
    <property type="project" value="TreeGrafter"/>
</dbReference>
<dbReference type="SUPFAM" id="SSF47203">
    <property type="entry name" value="Acyl-CoA dehydrogenase C-terminal domain-like"/>
    <property type="match status" value="2"/>
</dbReference>
<accession>A0AB39TWB4</accession>
<comment type="similarity">
    <text evidence="2">Belongs to the acyl-CoA oxidase family.</text>
</comment>
<evidence type="ECO:0000256" key="4">
    <source>
        <dbReference type="ARBA" id="ARBA00022827"/>
    </source>
</evidence>
<evidence type="ECO:0000259" key="7">
    <source>
        <dbReference type="Pfam" id="PF01756"/>
    </source>
</evidence>
<evidence type="ECO:0000313" key="9">
    <source>
        <dbReference type="EMBL" id="XDQ83405.1"/>
    </source>
</evidence>
<keyword evidence="5" id="KW-0560">Oxidoreductase</keyword>
<dbReference type="EMBL" id="CP163445">
    <property type="protein sequence ID" value="XDQ83405.1"/>
    <property type="molecule type" value="Genomic_DNA"/>
</dbReference>
<sequence>MRAELTRLLFAADEGSGHRAWRALAADPALHPRTGDSGTERIADAYRRLRLLNGRLDAAALAADPARLAALHEWTSTVDGALTVLTGIHYNLFLGSLLDHDPNPKSPLDGYLRMDRVGTFLCTELGHGNDATALETVADYDRTDRTFTLHTPNPGAQKFMPNTSTVGGPKSAVVAARLRVDGRDHGVFLFHTPLVDATGPLPGVTVRALPVRPGSPVDHCLTSFDRVTLPHDALLTGAHGRLADDGTFTSAYGSRRKRFLTAIGRVTAGKLCMSASATGAARSVLAIAVRYAHHREISGVRPEQRRPLWSLRTHHGPLLAGLATVYAMTALHRAVVTRWTGHDTADPADRDAAERQVAIAKGWTTWQARDLIIEARERCGAQGLLPVNGIIEAAADIEGTITAEGDNLALWAKAGAELLLEAGADGAADEPGRGGDAGTRPGRPADLADPAARQALLRTAGHLRLARARIRLREVPVRDGMRRWNSAAPDALAAVTARAECDAAAALLAWTDAATEPRTRAVLLDLHRLFTLDRIATHATTLLAAGVLTAEQAGVLPELQERSIARLAGHGRTLVDAFDLPEALIASRPIATAGYQDAFAS</sequence>
<dbReference type="Pfam" id="PF01756">
    <property type="entry name" value="ACOX"/>
    <property type="match status" value="1"/>
</dbReference>
<dbReference type="GO" id="GO:0003997">
    <property type="term" value="F:acyl-CoA oxidase activity"/>
    <property type="evidence" value="ECO:0007669"/>
    <property type="project" value="InterPro"/>
</dbReference>
<evidence type="ECO:0000256" key="3">
    <source>
        <dbReference type="ARBA" id="ARBA00022630"/>
    </source>
</evidence>
<dbReference type="Gene3D" id="2.40.110.10">
    <property type="entry name" value="Butyryl-CoA Dehydrogenase, subunit A, domain 2"/>
    <property type="match status" value="1"/>
</dbReference>
<dbReference type="PANTHER" id="PTHR10909">
    <property type="entry name" value="ELECTRON TRANSPORT OXIDOREDUCTASE"/>
    <property type="match status" value="1"/>
</dbReference>
<evidence type="ECO:0000259" key="8">
    <source>
        <dbReference type="Pfam" id="PF22924"/>
    </source>
</evidence>
<reference evidence="9" key="1">
    <citation type="submission" date="2024-07" db="EMBL/GenBank/DDBJ databases">
        <authorList>
            <person name="Yu S.T."/>
        </authorList>
    </citation>
    <scope>NUCLEOTIDE SEQUENCE</scope>
    <source>
        <strain evidence="9">Y1</strain>
    </source>
</reference>
<dbReference type="GO" id="GO:0005504">
    <property type="term" value="F:fatty acid binding"/>
    <property type="evidence" value="ECO:0007669"/>
    <property type="project" value="TreeGrafter"/>
</dbReference>
<dbReference type="PIRSF" id="PIRSF000168">
    <property type="entry name" value="Acyl-CoA_oxidase"/>
    <property type="match status" value="1"/>
</dbReference>
<dbReference type="InterPro" id="IPR002655">
    <property type="entry name" value="Acyl-CoA_oxidase_C"/>
</dbReference>
<dbReference type="PANTHER" id="PTHR10909:SF382">
    <property type="entry name" value="ACYL-COENZYME A OXIDASE"/>
    <property type="match status" value="1"/>
</dbReference>
<dbReference type="Pfam" id="PF22924">
    <property type="entry name" value="ACOX_C_alpha1"/>
    <property type="match status" value="1"/>
</dbReference>
<dbReference type="GO" id="GO:0071949">
    <property type="term" value="F:FAD binding"/>
    <property type="evidence" value="ECO:0007669"/>
    <property type="project" value="InterPro"/>
</dbReference>
<dbReference type="SUPFAM" id="SSF56645">
    <property type="entry name" value="Acyl-CoA dehydrogenase NM domain-like"/>
    <property type="match status" value="1"/>
</dbReference>
<protein>
    <submittedName>
        <fullName evidence="9">Acyl-CoA dehydrogenase</fullName>
    </submittedName>
</protein>
<keyword evidence="3" id="KW-0285">Flavoprotein</keyword>
<gene>
    <name evidence="9" type="ORF">AB2U05_35310</name>
</gene>
<dbReference type="GO" id="GO:0055088">
    <property type="term" value="P:lipid homeostasis"/>
    <property type="evidence" value="ECO:0007669"/>
    <property type="project" value="TreeGrafter"/>
</dbReference>
<organism evidence="9">
    <name type="scientific">Streptomyces sp. Y1</name>
    <dbReference type="NCBI Taxonomy" id="3238634"/>
    <lineage>
        <taxon>Bacteria</taxon>
        <taxon>Bacillati</taxon>
        <taxon>Actinomycetota</taxon>
        <taxon>Actinomycetes</taxon>
        <taxon>Kitasatosporales</taxon>
        <taxon>Streptomycetaceae</taxon>
        <taxon>Streptomyces</taxon>
    </lineage>
</organism>
<evidence type="ECO:0000256" key="6">
    <source>
        <dbReference type="SAM" id="MobiDB-lite"/>
    </source>
</evidence>
<dbReference type="AlphaFoldDB" id="A0AB39TWB4"/>
<dbReference type="RefSeq" id="WP_369185535.1">
    <property type="nucleotide sequence ID" value="NZ_CP163445.1"/>
</dbReference>
<feature type="domain" description="Acyl-CoA oxidase C-terminal" evidence="7">
    <location>
        <begin position="478"/>
        <end position="587"/>
    </location>
</feature>
<dbReference type="InterPro" id="IPR046373">
    <property type="entry name" value="Acyl-CoA_Oxase/DH_mid-dom_sf"/>
</dbReference>
<dbReference type="InterPro" id="IPR055060">
    <property type="entry name" value="ACOX_C_alpha1"/>
</dbReference>
<evidence type="ECO:0000256" key="2">
    <source>
        <dbReference type="ARBA" id="ARBA00006288"/>
    </source>
</evidence>
<dbReference type="InterPro" id="IPR036250">
    <property type="entry name" value="AcylCo_DH-like_C"/>
</dbReference>
<comment type="cofactor">
    <cofactor evidence="1">
        <name>FAD</name>
        <dbReference type="ChEBI" id="CHEBI:57692"/>
    </cofactor>
</comment>
<dbReference type="InterPro" id="IPR012258">
    <property type="entry name" value="Acyl-CoA_oxidase"/>
</dbReference>
<dbReference type="InterPro" id="IPR009100">
    <property type="entry name" value="AcylCoA_DH/oxidase_NM_dom_sf"/>
</dbReference>
<feature type="domain" description="Acyl-CoA oxidase C-alpha1" evidence="8">
    <location>
        <begin position="268"/>
        <end position="417"/>
    </location>
</feature>
<proteinExistence type="inferred from homology"/>